<organism evidence="2 3">
    <name type="scientific">Caerostris extrusa</name>
    <name type="common">Bark spider</name>
    <name type="synonym">Caerostris bankana</name>
    <dbReference type="NCBI Taxonomy" id="172846"/>
    <lineage>
        <taxon>Eukaryota</taxon>
        <taxon>Metazoa</taxon>
        <taxon>Ecdysozoa</taxon>
        <taxon>Arthropoda</taxon>
        <taxon>Chelicerata</taxon>
        <taxon>Arachnida</taxon>
        <taxon>Araneae</taxon>
        <taxon>Araneomorphae</taxon>
        <taxon>Entelegynae</taxon>
        <taxon>Araneoidea</taxon>
        <taxon>Araneidae</taxon>
        <taxon>Caerostris</taxon>
    </lineage>
</organism>
<feature type="region of interest" description="Disordered" evidence="1">
    <location>
        <begin position="263"/>
        <end position="328"/>
    </location>
</feature>
<name>A0AAV4NTF7_CAEEX</name>
<evidence type="ECO:0000313" key="3">
    <source>
        <dbReference type="Proteomes" id="UP001054945"/>
    </source>
</evidence>
<feature type="region of interest" description="Disordered" evidence="1">
    <location>
        <begin position="172"/>
        <end position="209"/>
    </location>
</feature>
<proteinExistence type="predicted"/>
<gene>
    <name evidence="2" type="ORF">CEXT_171141</name>
</gene>
<evidence type="ECO:0000313" key="2">
    <source>
        <dbReference type="EMBL" id="GIX88003.1"/>
    </source>
</evidence>
<keyword evidence="3" id="KW-1185">Reference proteome</keyword>
<comment type="caution">
    <text evidence="2">The sequence shown here is derived from an EMBL/GenBank/DDBJ whole genome shotgun (WGS) entry which is preliminary data.</text>
</comment>
<feature type="compositionally biased region" description="Basic and acidic residues" evidence="1">
    <location>
        <begin position="297"/>
        <end position="309"/>
    </location>
</feature>
<feature type="compositionally biased region" description="Low complexity" evidence="1">
    <location>
        <begin position="172"/>
        <end position="189"/>
    </location>
</feature>
<accession>A0AAV4NTF7</accession>
<dbReference type="EMBL" id="BPLR01021281">
    <property type="protein sequence ID" value="GIX88003.1"/>
    <property type="molecule type" value="Genomic_DNA"/>
</dbReference>
<sequence length="341" mass="37353">MQNILQRTVHSNSCLAKERFLARQPCIAHPPSTEDPTSHMAKDHPYSWSAEFSAPVWTNSHLQIDKSNLQISECTTFLPRNLSSKKVKRNPEDDGTEHYDLFDEIASINSAFPGTPLPNTTVSHPKRNYYTGASFVEDTKFLGDGNVPVFQSNQSESRALILDQKGGYISDQSVSSNRSSSFSSGECSTVFDSDKSRPSPESSFEARSTEVGAMGLRPYNNPAAIDNYPQENVNYYDNPYSINNYMNSGNSVTVQNHLSQPPALLKKSKHSSRKKPARAVFGSKEPGERQGTPADQADEHRFYSPEEGHPLPALGQVEQKADPGVGPAVHHLPAGAACGGL</sequence>
<feature type="compositionally biased region" description="Basic residues" evidence="1">
    <location>
        <begin position="266"/>
        <end position="277"/>
    </location>
</feature>
<protein>
    <submittedName>
        <fullName evidence="2">Uncharacterized protein</fullName>
    </submittedName>
</protein>
<evidence type="ECO:0000256" key="1">
    <source>
        <dbReference type="SAM" id="MobiDB-lite"/>
    </source>
</evidence>
<dbReference type="AlphaFoldDB" id="A0AAV4NTF7"/>
<reference evidence="2 3" key="1">
    <citation type="submission" date="2021-06" db="EMBL/GenBank/DDBJ databases">
        <title>Caerostris extrusa draft genome.</title>
        <authorList>
            <person name="Kono N."/>
            <person name="Arakawa K."/>
        </authorList>
    </citation>
    <scope>NUCLEOTIDE SEQUENCE [LARGE SCALE GENOMIC DNA]</scope>
</reference>
<dbReference type="Proteomes" id="UP001054945">
    <property type="component" value="Unassembled WGS sequence"/>
</dbReference>